<feature type="transmembrane region" description="Helical" evidence="5">
    <location>
        <begin position="398"/>
        <end position="422"/>
    </location>
</feature>
<dbReference type="Pfam" id="PF07690">
    <property type="entry name" value="MFS_1"/>
    <property type="match status" value="1"/>
</dbReference>
<dbReference type="GeneID" id="85372610"/>
<dbReference type="Gene3D" id="1.20.1250.20">
    <property type="entry name" value="MFS general substrate transporter like domains"/>
    <property type="match status" value="1"/>
</dbReference>
<feature type="transmembrane region" description="Helical" evidence="5">
    <location>
        <begin position="57"/>
        <end position="84"/>
    </location>
</feature>
<comment type="caution">
    <text evidence="6">The sequence shown here is derived from an EMBL/GenBank/DDBJ whole genome shotgun (WGS) entry which is preliminary data.</text>
</comment>
<keyword evidence="7" id="KW-1185">Reference proteome</keyword>
<dbReference type="Proteomes" id="UP001241169">
    <property type="component" value="Unassembled WGS sequence"/>
</dbReference>
<feature type="transmembrane region" description="Helical" evidence="5">
    <location>
        <begin position="450"/>
        <end position="469"/>
    </location>
</feature>
<name>A0ABQ9SWA6_9PEZI</name>
<evidence type="ECO:0000256" key="1">
    <source>
        <dbReference type="ARBA" id="ARBA00004141"/>
    </source>
</evidence>
<dbReference type="PANTHER" id="PTHR42718">
    <property type="entry name" value="MAJOR FACILITATOR SUPERFAMILY MULTIDRUG TRANSPORTER MFSC"/>
    <property type="match status" value="1"/>
</dbReference>
<dbReference type="PANTHER" id="PTHR42718:SF10">
    <property type="entry name" value="TRANSPORTER, PUTATIVE (AFU_ORTHOLOGUE AFUA_8G06760)-RELATED"/>
    <property type="match status" value="1"/>
</dbReference>
<dbReference type="InterPro" id="IPR036259">
    <property type="entry name" value="MFS_trans_sf"/>
</dbReference>
<feature type="transmembrane region" description="Helical" evidence="5">
    <location>
        <begin position="356"/>
        <end position="377"/>
    </location>
</feature>
<dbReference type="SUPFAM" id="SSF103473">
    <property type="entry name" value="MFS general substrate transporter"/>
    <property type="match status" value="1"/>
</dbReference>
<feature type="transmembrane region" description="Helical" evidence="5">
    <location>
        <begin position="272"/>
        <end position="292"/>
    </location>
</feature>
<reference evidence="6 7" key="1">
    <citation type="submission" date="2016-10" db="EMBL/GenBank/DDBJ databases">
        <title>The genome sequence of Colletotrichum fioriniae PJ7.</title>
        <authorList>
            <person name="Baroncelli R."/>
        </authorList>
    </citation>
    <scope>NUCLEOTIDE SEQUENCE [LARGE SCALE GENOMIC DNA]</scope>
    <source>
        <strain evidence="6 7">IMI 384185</strain>
    </source>
</reference>
<evidence type="ECO:0008006" key="8">
    <source>
        <dbReference type="Google" id="ProtNLM"/>
    </source>
</evidence>
<evidence type="ECO:0000256" key="2">
    <source>
        <dbReference type="ARBA" id="ARBA00022692"/>
    </source>
</evidence>
<protein>
    <recommendedName>
        <fullName evidence="8">Major facilitator superfamily transporter</fullName>
    </recommendedName>
</protein>
<feature type="transmembrane region" description="Helical" evidence="5">
    <location>
        <begin position="313"/>
        <end position="336"/>
    </location>
</feature>
<comment type="subcellular location">
    <subcellularLocation>
        <location evidence="1">Membrane</location>
        <topology evidence="1">Multi-pass membrane protein</topology>
    </subcellularLocation>
</comment>
<evidence type="ECO:0000256" key="3">
    <source>
        <dbReference type="ARBA" id="ARBA00022989"/>
    </source>
</evidence>
<dbReference type="RefSeq" id="XP_060352917.1">
    <property type="nucleotide sequence ID" value="XM_060488711.1"/>
</dbReference>
<dbReference type="InterPro" id="IPR011701">
    <property type="entry name" value="MFS"/>
</dbReference>
<evidence type="ECO:0000313" key="6">
    <source>
        <dbReference type="EMBL" id="KAK1543797.1"/>
    </source>
</evidence>
<organism evidence="6 7">
    <name type="scientific">Colletotrichum paranaense</name>
    <dbReference type="NCBI Taxonomy" id="1914294"/>
    <lineage>
        <taxon>Eukaryota</taxon>
        <taxon>Fungi</taxon>
        <taxon>Dikarya</taxon>
        <taxon>Ascomycota</taxon>
        <taxon>Pezizomycotina</taxon>
        <taxon>Sordariomycetes</taxon>
        <taxon>Hypocreomycetidae</taxon>
        <taxon>Glomerellales</taxon>
        <taxon>Glomerellaceae</taxon>
        <taxon>Colletotrichum</taxon>
        <taxon>Colletotrichum acutatum species complex</taxon>
    </lineage>
</organism>
<evidence type="ECO:0000256" key="5">
    <source>
        <dbReference type="SAM" id="Phobius"/>
    </source>
</evidence>
<feature type="transmembrane region" description="Helical" evidence="5">
    <location>
        <begin position="166"/>
        <end position="191"/>
    </location>
</feature>
<evidence type="ECO:0000256" key="4">
    <source>
        <dbReference type="ARBA" id="ARBA00023136"/>
    </source>
</evidence>
<evidence type="ECO:0000313" key="7">
    <source>
        <dbReference type="Proteomes" id="UP001241169"/>
    </source>
</evidence>
<keyword evidence="4 5" id="KW-0472">Membrane</keyword>
<keyword evidence="3 5" id="KW-1133">Transmembrane helix</keyword>
<accession>A0ABQ9SWA6</accession>
<feature type="transmembrane region" description="Helical" evidence="5">
    <location>
        <begin position="96"/>
        <end position="113"/>
    </location>
</feature>
<feature type="transmembrane region" description="Helical" evidence="5">
    <location>
        <begin position="125"/>
        <end position="145"/>
    </location>
</feature>
<keyword evidence="2 5" id="KW-0812">Transmembrane</keyword>
<gene>
    <name evidence="6" type="ORF">CPAR01_04430</name>
</gene>
<sequence>MFELETIIKTKANADTFFDFVPLHKQTLAAADETLRLPSPEATPSEHMAPPSKLHRAGILVTPASVSLLNTFNSGLLTVALPAVARELDIAPSVQLWPASVYALGLSCGLLPLDAIADVVGNRPVLLTGLLLYTVFTLAVSLSRTGGELIAFRTGASLPAGRTRNVAFAVFGGGNPVGFAMGPVLGGIFVQAASWRAGYWMSTSVNAAFMILAFFYLPRRLPGSDRVSLKSMVHRLAHEPKWVGDGSASACLALLSYLFSELTNGVASFIRRPHSISLSTVAGLLVPFFVFWESRQERLGRPAVLPNSIWHRLEFATVCLSVFLTWSWFNAFSYWATLYYQESQQLDALQTADVLWMYWKSAFPAMIISVISTDLLFNISNLVITNNFPGKSQALAGGVFNTVAQSGNSIGLAVTAMIAASVQEAAGSEKMATSGSVTYNSSLLQGYRSGFWTCFAAAVVATLISSTGLRKAGKVGEKKEV</sequence>
<feature type="transmembrane region" description="Helical" evidence="5">
    <location>
        <begin position="197"/>
        <end position="217"/>
    </location>
</feature>
<dbReference type="EMBL" id="MOPA01000003">
    <property type="protein sequence ID" value="KAK1543797.1"/>
    <property type="molecule type" value="Genomic_DNA"/>
</dbReference>
<proteinExistence type="predicted"/>